<name>A0A1N7MSX2_9RHOB</name>
<evidence type="ECO:0000256" key="3">
    <source>
        <dbReference type="ARBA" id="ARBA00022989"/>
    </source>
</evidence>
<evidence type="ECO:0000256" key="2">
    <source>
        <dbReference type="ARBA" id="ARBA00022692"/>
    </source>
</evidence>
<keyword evidence="3" id="KW-1133">Transmembrane helix</keyword>
<dbReference type="Pfam" id="PF25917">
    <property type="entry name" value="BSH_RND"/>
    <property type="match status" value="1"/>
</dbReference>
<evidence type="ECO:0000256" key="1">
    <source>
        <dbReference type="ARBA" id="ARBA00004167"/>
    </source>
</evidence>
<evidence type="ECO:0000313" key="8">
    <source>
        <dbReference type="EMBL" id="SIS89150.1"/>
    </source>
</evidence>
<evidence type="ECO:0000259" key="7">
    <source>
        <dbReference type="Pfam" id="PF25954"/>
    </source>
</evidence>
<dbReference type="PANTHER" id="PTHR30386">
    <property type="entry name" value="MEMBRANE FUSION SUBUNIT OF EMRAB-TOLC MULTIDRUG EFFLUX PUMP"/>
    <property type="match status" value="1"/>
</dbReference>
<dbReference type="Proteomes" id="UP000186098">
    <property type="component" value="Unassembled WGS sequence"/>
</dbReference>
<dbReference type="AlphaFoldDB" id="A0A1N7MSX2"/>
<feature type="domain" description="Multidrug resistance protein MdtA-like barrel-sandwich hybrid" evidence="6">
    <location>
        <begin position="32"/>
        <end position="243"/>
    </location>
</feature>
<gene>
    <name evidence="8" type="ORF">SAMN05421795_10999</name>
</gene>
<dbReference type="GO" id="GO:0055085">
    <property type="term" value="P:transmembrane transport"/>
    <property type="evidence" value="ECO:0007669"/>
    <property type="project" value="InterPro"/>
</dbReference>
<feature type="coiled-coil region" evidence="5">
    <location>
        <begin position="71"/>
        <end position="130"/>
    </location>
</feature>
<evidence type="ECO:0000256" key="4">
    <source>
        <dbReference type="ARBA" id="ARBA00023136"/>
    </source>
</evidence>
<accession>A0A1N7MSX2</accession>
<dbReference type="InterPro" id="IPR050739">
    <property type="entry name" value="MFP"/>
</dbReference>
<dbReference type="Pfam" id="PF25954">
    <property type="entry name" value="Beta-barrel_RND_2"/>
    <property type="match status" value="1"/>
</dbReference>
<dbReference type="EMBL" id="FTOM01000009">
    <property type="protein sequence ID" value="SIS89150.1"/>
    <property type="molecule type" value="Genomic_DNA"/>
</dbReference>
<dbReference type="InterPro" id="IPR058625">
    <property type="entry name" value="MdtA-like_BSH"/>
</dbReference>
<feature type="domain" description="CusB-like beta-barrel" evidence="7">
    <location>
        <begin position="252"/>
        <end position="293"/>
    </location>
</feature>
<keyword evidence="5" id="KW-0175">Coiled coil</keyword>
<dbReference type="Gene3D" id="2.40.50.100">
    <property type="match status" value="1"/>
</dbReference>
<comment type="subcellular location">
    <subcellularLocation>
        <location evidence="1">Membrane</location>
        <topology evidence="1">Single-pass membrane protein</topology>
    </subcellularLocation>
</comment>
<keyword evidence="2" id="KW-0812">Transmembrane</keyword>
<keyword evidence="4" id="KW-0472">Membrane</keyword>
<dbReference type="GO" id="GO:0016020">
    <property type="term" value="C:membrane"/>
    <property type="evidence" value="ECO:0007669"/>
    <property type="project" value="UniProtKB-SubCell"/>
</dbReference>
<dbReference type="SUPFAM" id="SSF111369">
    <property type="entry name" value="HlyD-like secretion proteins"/>
    <property type="match status" value="2"/>
</dbReference>
<reference evidence="9" key="1">
    <citation type="submission" date="2017-01" db="EMBL/GenBank/DDBJ databases">
        <authorList>
            <person name="Varghese N."/>
            <person name="Submissions S."/>
        </authorList>
    </citation>
    <scope>NUCLEOTIDE SEQUENCE [LARGE SCALE GENOMIC DNA]</scope>
    <source>
        <strain evidence="9">DSM 18714</strain>
    </source>
</reference>
<keyword evidence="9" id="KW-1185">Reference proteome</keyword>
<proteinExistence type="predicted"/>
<dbReference type="PRINTS" id="PR01490">
    <property type="entry name" value="RTXTOXIND"/>
</dbReference>
<dbReference type="InterPro" id="IPR058792">
    <property type="entry name" value="Beta-barrel_RND_2"/>
</dbReference>
<organism evidence="8 9">
    <name type="scientific">Phaeovulum vinaykumarii</name>
    <dbReference type="NCBI Taxonomy" id="407234"/>
    <lineage>
        <taxon>Bacteria</taxon>
        <taxon>Pseudomonadati</taxon>
        <taxon>Pseudomonadota</taxon>
        <taxon>Alphaproteobacteria</taxon>
        <taxon>Rhodobacterales</taxon>
        <taxon>Paracoccaceae</taxon>
        <taxon>Phaeovulum</taxon>
    </lineage>
</organism>
<dbReference type="Gene3D" id="1.10.287.470">
    <property type="entry name" value="Helix hairpin bin"/>
    <property type="match status" value="1"/>
</dbReference>
<dbReference type="STRING" id="407234.SAMN05421795_10999"/>
<protein>
    <submittedName>
        <fullName evidence="8">Membrane fusion protein, multidrug efflux system</fullName>
    </submittedName>
</protein>
<dbReference type="PANTHER" id="PTHR30386:SF26">
    <property type="entry name" value="TRANSPORT PROTEIN COMB"/>
    <property type="match status" value="1"/>
</dbReference>
<evidence type="ECO:0000313" key="9">
    <source>
        <dbReference type="Proteomes" id="UP000186098"/>
    </source>
</evidence>
<evidence type="ECO:0000256" key="5">
    <source>
        <dbReference type="SAM" id="Coils"/>
    </source>
</evidence>
<evidence type="ECO:0000259" key="6">
    <source>
        <dbReference type="Pfam" id="PF25917"/>
    </source>
</evidence>
<sequence length="346" mass="37086">MIIALVVFGGRWLGGRWSQVSIDDARIAASLVTVSSEVSGEVEAIAVTTGTRVAAGDVLVSIDTDQAELVVEGTEARIEALGAQVAQLRAQQDMIRTQVESRRAAARAQIAAAEANHTASESELRNAQSHFDRIAELESRQIATTQSAEDAQSRLDVARQQELATAAAIVAARANLGTVESEAAQIAVIEHQITRIVAERTGLEAERAQRLIDLRNRGVLASFDGVVDASFVDEGEYVTPGTRLLIYHRPDEVWVDANVKETDLRRIRIGAPVSITVDAYPGRTFHGVVERIGGAATSQFALLPSPNPSGNFTKVTQRVPIRVSIETEGEVLPPGLMVVLSIDVAD</sequence>
<dbReference type="Gene3D" id="2.40.30.170">
    <property type="match status" value="1"/>
</dbReference>